<dbReference type="AlphaFoldDB" id="A0A382Z8G8"/>
<accession>A0A382Z8G8</accession>
<reference evidence="1" key="1">
    <citation type="submission" date="2018-05" db="EMBL/GenBank/DDBJ databases">
        <authorList>
            <person name="Lanie J.A."/>
            <person name="Ng W.-L."/>
            <person name="Kazmierczak K.M."/>
            <person name="Andrzejewski T.M."/>
            <person name="Davidsen T.M."/>
            <person name="Wayne K.J."/>
            <person name="Tettelin H."/>
            <person name="Glass J.I."/>
            <person name="Rusch D."/>
            <person name="Podicherti R."/>
            <person name="Tsui H.-C.T."/>
            <person name="Winkler M.E."/>
        </authorList>
    </citation>
    <scope>NUCLEOTIDE SEQUENCE</scope>
</reference>
<evidence type="ECO:0008006" key="2">
    <source>
        <dbReference type="Google" id="ProtNLM"/>
    </source>
</evidence>
<organism evidence="1">
    <name type="scientific">marine metagenome</name>
    <dbReference type="NCBI Taxonomy" id="408172"/>
    <lineage>
        <taxon>unclassified sequences</taxon>
        <taxon>metagenomes</taxon>
        <taxon>ecological metagenomes</taxon>
    </lineage>
</organism>
<evidence type="ECO:0000313" key="1">
    <source>
        <dbReference type="EMBL" id="SVD91807.1"/>
    </source>
</evidence>
<sequence>MSTKLNENQLLATHLVAIGKSGKQIAVELSVAEETISRWKKLPEFQAEINAILLECRDNAKQRLRNLLTNSLVFLEEEMNNPESRHRVNIALKMLQLVRIHALVHEDIGPVNPDIVQKIKEDKEFKDLFLSG</sequence>
<protein>
    <recommendedName>
        <fullName evidence="2">Homeodomain phBC6A51-type domain-containing protein</fullName>
    </recommendedName>
</protein>
<name>A0A382Z8G8_9ZZZZ</name>
<proteinExistence type="predicted"/>
<dbReference type="Gene3D" id="1.10.10.60">
    <property type="entry name" value="Homeodomain-like"/>
    <property type="match status" value="1"/>
</dbReference>
<dbReference type="EMBL" id="UINC01181885">
    <property type="protein sequence ID" value="SVD91807.1"/>
    <property type="molecule type" value="Genomic_DNA"/>
</dbReference>
<gene>
    <name evidence="1" type="ORF">METZ01_LOCUS444661</name>
</gene>